<keyword evidence="1" id="KW-1133">Transmembrane helix</keyword>
<dbReference type="Proteomes" id="UP000016462">
    <property type="component" value="Unassembled WGS sequence"/>
</dbReference>
<feature type="transmembrane region" description="Helical" evidence="1">
    <location>
        <begin position="327"/>
        <end position="346"/>
    </location>
</feature>
<dbReference type="RefSeq" id="WP_021010868.1">
    <property type="nucleotide sequence ID" value="NZ_ASHR01000028.1"/>
</dbReference>
<feature type="transmembrane region" description="Helical" evidence="1">
    <location>
        <begin position="352"/>
        <end position="371"/>
    </location>
</feature>
<accession>U1MTB3</accession>
<evidence type="ECO:0000256" key="1">
    <source>
        <dbReference type="SAM" id="Phobius"/>
    </source>
</evidence>
<feature type="transmembrane region" description="Helical" evidence="1">
    <location>
        <begin position="216"/>
        <end position="244"/>
    </location>
</feature>
<feature type="transmembrane region" description="Helical" evidence="1">
    <location>
        <begin position="265"/>
        <end position="283"/>
    </location>
</feature>
<keyword evidence="1" id="KW-0472">Membrane</keyword>
<sequence length="374" mass="36185">MSDGRARARRATAAAAEVGWVVAHHVLPGWMLAALSSPLRLPLLVASLSALLGVVAVAAAAVHLAVRLSPEVAVPVLLAALALGPASRLAVGATPPLVVSLDAVAGLLRTLDLGGARGWGALAAVAPLLLSSSVVAGAAAVSLSTAGDGRAVAVLAAAAAGIAGAMAVAAIGGGRPLIRGAGARLGAVLAAGVAAWAAIAAGSLERAAPSAELAAAWAAIAASQPLVLAIATAPALWIATQLLAQDARPLERLARELVSCGAPRAAVTATLAIAVLAVGFAAAPLSSALAALAGSGAERSWEAAAIGWYVAVAASTVVLLEPGTERLAVRALAFAMLLAAPCLVATGGLAAAWLLLPGTALVAVAVAATLGRRR</sequence>
<feature type="transmembrane region" description="Helical" evidence="1">
    <location>
        <begin position="185"/>
        <end position="204"/>
    </location>
</feature>
<name>U1MTB3_9MICO</name>
<dbReference type="AlphaFoldDB" id="U1MTB3"/>
<evidence type="ECO:0000313" key="3">
    <source>
        <dbReference type="Proteomes" id="UP000016462"/>
    </source>
</evidence>
<feature type="transmembrane region" description="Helical" evidence="1">
    <location>
        <begin position="303"/>
        <end position="320"/>
    </location>
</feature>
<keyword evidence="1" id="KW-0812">Transmembrane</keyword>
<organism evidence="2 3">
    <name type="scientific">Agrococcus pavilionensis RW1</name>
    <dbReference type="NCBI Taxonomy" id="1330458"/>
    <lineage>
        <taxon>Bacteria</taxon>
        <taxon>Bacillati</taxon>
        <taxon>Actinomycetota</taxon>
        <taxon>Actinomycetes</taxon>
        <taxon>Micrococcales</taxon>
        <taxon>Microbacteriaceae</taxon>
        <taxon>Agrococcus</taxon>
    </lineage>
</organism>
<feature type="transmembrane region" description="Helical" evidence="1">
    <location>
        <begin position="41"/>
        <end position="66"/>
    </location>
</feature>
<keyword evidence="3" id="KW-1185">Reference proteome</keyword>
<evidence type="ECO:0000313" key="2">
    <source>
        <dbReference type="EMBL" id="ERG63905.1"/>
    </source>
</evidence>
<dbReference type="EMBL" id="ASHR01000028">
    <property type="protein sequence ID" value="ERG63905.1"/>
    <property type="molecule type" value="Genomic_DNA"/>
</dbReference>
<gene>
    <name evidence="2" type="ORF">L332_05405</name>
</gene>
<comment type="caution">
    <text evidence="2">The sequence shown here is derived from an EMBL/GenBank/DDBJ whole genome shotgun (WGS) entry which is preliminary data.</text>
</comment>
<reference evidence="2 3" key="1">
    <citation type="journal article" date="2013" name="Genome Announc.">
        <title>First draft genome sequence from a member of the genus agrococcus, isolated from modern microbialites.</title>
        <authorList>
            <person name="White R.A.III."/>
            <person name="Grassa C.J."/>
            <person name="Suttle C.A."/>
        </authorList>
    </citation>
    <scope>NUCLEOTIDE SEQUENCE [LARGE SCALE GENOMIC DNA]</scope>
    <source>
        <strain evidence="2 3">RW1</strain>
    </source>
</reference>
<feature type="transmembrane region" description="Helical" evidence="1">
    <location>
        <begin position="120"/>
        <end position="145"/>
    </location>
</feature>
<protein>
    <submittedName>
        <fullName evidence="2">Uncharacterized protein</fullName>
    </submittedName>
</protein>
<feature type="transmembrane region" description="Helical" evidence="1">
    <location>
        <begin position="151"/>
        <end position="173"/>
    </location>
</feature>
<proteinExistence type="predicted"/>